<gene>
    <name evidence="2" type="ORF">HUJ06_021867</name>
</gene>
<keyword evidence="3" id="KW-1185">Reference proteome</keyword>
<protein>
    <recommendedName>
        <fullName evidence="1">AIR9-like A9 domain-containing protein</fullName>
    </recommendedName>
</protein>
<proteinExistence type="predicted"/>
<reference evidence="2 3" key="1">
    <citation type="journal article" date="2020" name="Mol. Biol. Evol.">
        <title>Distinct Expression and Methylation Patterns for Genes with Different Fates following a Single Whole-Genome Duplication in Flowering Plants.</title>
        <authorList>
            <person name="Shi T."/>
            <person name="Rahmani R.S."/>
            <person name="Gugger P.F."/>
            <person name="Wang M."/>
            <person name="Li H."/>
            <person name="Zhang Y."/>
            <person name="Li Z."/>
            <person name="Wang Q."/>
            <person name="Van de Peer Y."/>
            <person name="Marchal K."/>
            <person name="Chen J."/>
        </authorList>
    </citation>
    <scope>NUCLEOTIDE SEQUENCE [LARGE SCALE GENOMIC DNA]</scope>
    <source>
        <tissue evidence="2">Leaf</tissue>
    </source>
</reference>
<feature type="domain" description="AIR9-like A9" evidence="1">
    <location>
        <begin position="13"/>
        <end position="53"/>
    </location>
</feature>
<comment type="caution">
    <text evidence="2">The sequence shown here is derived from an EMBL/GenBank/DDBJ whole genome shotgun (WGS) entry which is preliminary data.</text>
</comment>
<dbReference type="InterPro" id="IPR056284">
    <property type="entry name" value="AIR9-like_A9"/>
</dbReference>
<sequence length="64" mass="7115">MLMFDFLVAAPPSVSDVKIIGDAIEGSRIKGIGKYFGGREGPSKFEWLRENKDFGYAAFPFLNI</sequence>
<evidence type="ECO:0000313" key="2">
    <source>
        <dbReference type="EMBL" id="DAD20404.1"/>
    </source>
</evidence>
<dbReference type="EMBL" id="DUZY01000001">
    <property type="protein sequence ID" value="DAD20404.1"/>
    <property type="molecule type" value="Genomic_DNA"/>
</dbReference>
<organism evidence="2 3">
    <name type="scientific">Nelumbo nucifera</name>
    <name type="common">Sacred lotus</name>
    <dbReference type="NCBI Taxonomy" id="4432"/>
    <lineage>
        <taxon>Eukaryota</taxon>
        <taxon>Viridiplantae</taxon>
        <taxon>Streptophyta</taxon>
        <taxon>Embryophyta</taxon>
        <taxon>Tracheophyta</taxon>
        <taxon>Spermatophyta</taxon>
        <taxon>Magnoliopsida</taxon>
        <taxon>Proteales</taxon>
        <taxon>Nelumbonaceae</taxon>
        <taxon>Nelumbo</taxon>
    </lineage>
</organism>
<evidence type="ECO:0000259" key="1">
    <source>
        <dbReference type="Pfam" id="PF23197"/>
    </source>
</evidence>
<dbReference type="AlphaFoldDB" id="A0A822XFY5"/>
<name>A0A822XFY5_NELNU</name>
<evidence type="ECO:0000313" key="3">
    <source>
        <dbReference type="Proteomes" id="UP000607653"/>
    </source>
</evidence>
<accession>A0A822XFY5</accession>
<dbReference type="Pfam" id="PF23197">
    <property type="entry name" value="IG_AIR9"/>
    <property type="match status" value="1"/>
</dbReference>
<dbReference type="Proteomes" id="UP000607653">
    <property type="component" value="Unassembled WGS sequence"/>
</dbReference>